<dbReference type="InterPro" id="IPR016161">
    <property type="entry name" value="Ald_DH/histidinol_DH"/>
</dbReference>
<dbReference type="InterPro" id="IPR016162">
    <property type="entry name" value="Ald_DH_N"/>
</dbReference>
<name>A0A399M4R6_9PSED</name>
<sequence length="129" mass="14205">MTRPSRYRARSRAGAIVLRRLVQRITTRGNWRSWSSGWPRSARAKATLPACRSGWLIWGSFAAMSKVPAERVPSSAWALAEIISRAGLPAGVFNMLISPERSVGNTLIRSPLVGCARPSISSATVRQEW</sequence>
<dbReference type="InterPro" id="IPR015590">
    <property type="entry name" value="Aldehyde_DH_dom"/>
</dbReference>
<gene>
    <name evidence="3" type="ORF">D0894_15140</name>
</gene>
<evidence type="ECO:0000313" key="3">
    <source>
        <dbReference type="EMBL" id="RII76772.1"/>
    </source>
</evidence>
<evidence type="ECO:0000259" key="2">
    <source>
        <dbReference type="Pfam" id="PF00171"/>
    </source>
</evidence>
<reference evidence="3 4" key="1">
    <citation type="submission" date="2018-08" db="EMBL/GenBank/DDBJ databases">
        <title>Draft genome sequence of the cyanotroph, Pseudomonas monteilii BCN3.</title>
        <authorList>
            <person name="Jones L.B."/>
            <person name="Kunz D.A."/>
        </authorList>
    </citation>
    <scope>NUCLEOTIDE SEQUENCE [LARGE SCALE GENOMIC DNA]</scope>
    <source>
        <strain evidence="3 4">BCN3</strain>
    </source>
</reference>
<accession>A0A399M4R6</accession>
<organism evidence="3 4">
    <name type="scientific">Pseudomonas monteilii</name>
    <dbReference type="NCBI Taxonomy" id="76759"/>
    <lineage>
        <taxon>Bacteria</taxon>
        <taxon>Pseudomonadati</taxon>
        <taxon>Pseudomonadota</taxon>
        <taxon>Gammaproteobacteria</taxon>
        <taxon>Pseudomonadales</taxon>
        <taxon>Pseudomonadaceae</taxon>
        <taxon>Pseudomonas</taxon>
    </lineage>
</organism>
<dbReference type="GO" id="GO:0016491">
    <property type="term" value="F:oxidoreductase activity"/>
    <property type="evidence" value="ECO:0007669"/>
    <property type="project" value="UniProtKB-KW"/>
</dbReference>
<feature type="domain" description="Aldehyde dehydrogenase" evidence="2">
    <location>
        <begin position="68"/>
        <end position="115"/>
    </location>
</feature>
<dbReference type="Pfam" id="PF00171">
    <property type="entry name" value="Aldedh"/>
    <property type="match status" value="1"/>
</dbReference>
<dbReference type="AlphaFoldDB" id="A0A399M4R6"/>
<protein>
    <submittedName>
        <fullName evidence="3">Aldehyde dehydrogenase family protein</fullName>
    </submittedName>
</protein>
<dbReference type="EMBL" id="QWLL01000033">
    <property type="protein sequence ID" value="RII76772.1"/>
    <property type="molecule type" value="Genomic_DNA"/>
</dbReference>
<dbReference type="Proteomes" id="UP000265875">
    <property type="component" value="Unassembled WGS sequence"/>
</dbReference>
<dbReference type="Gene3D" id="3.40.605.10">
    <property type="entry name" value="Aldehyde Dehydrogenase, Chain A, domain 1"/>
    <property type="match status" value="1"/>
</dbReference>
<evidence type="ECO:0000256" key="1">
    <source>
        <dbReference type="ARBA" id="ARBA00023002"/>
    </source>
</evidence>
<dbReference type="SUPFAM" id="SSF53720">
    <property type="entry name" value="ALDH-like"/>
    <property type="match status" value="1"/>
</dbReference>
<proteinExistence type="predicted"/>
<keyword evidence="1" id="KW-0560">Oxidoreductase</keyword>
<comment type="caution">
    <text evidence="3">The sequence shown here is derived from an EMBL/GenBank/DDBJ whole genome shotgun (WGS) entry which is preliminary data.</text>
</comment>
<evidence type="ECO:0000313" key="4">
    <source>
        <dbReference type="Proteomes" id="UP000265875"/>
    </source>
</evidence>